<evidence type="ECO:0000259" key="1">
    <source>
        <dbReference type="PROSITE" id="PS51078"/>
    </source>
</evidence>
<accession>A0A6G8FLT6</accession>
<dbReference type="PROSITE" id="PS51078">
    <property type="entry name" value="ICLR_ED"/>
    <property type="match status" value="1"/>
</dbReference>
<dbReference type="Proteomes" id="UP000501387">
    <property type="component" value="Chromosome"/>
</dbReference>
<evidence type="ECO:0000313" key="3">
    <source>
        <dbReference type="Proteomes" id="UP000501387"/>
    </source>
</evidence>
<organism evidence="2 3">
    <name type="scientific">Leucobacter insecticola</name>
    <dbReference type="NCBI Taxonomy" id="2714934"/>
    <lineage>
        <taxon>Bacteria</taxon>
        <taxon>Bacillati</taxon>
        <taxon>Actinomycetota</taxon>
        <taxon>Actinomycetes</taxon>
        <taxon>Micrococcales</taxon>
        <taxon>Microbacteriaceae</taxon>
        <taxon>Leucobacter</taxon>
    </lineage>
</organism>
<dbReference type="SUPFAM" id="SSF55781">
    <property type="entry name" value="GAF domain-like"/>
    <property type="match status" value="1"/>
</dbReference>
<dbReference type="InterPro" id="IPR029016">
    <property type="entry name" value="GAF-like_dom_sf"/>
</dbReference>
<keyword evidence="3" id="KW-1185">Reference proteome</keyword>
<dbReference type="KEGG" id="lins:G7067_03795"/>
<evidence type="ECO:0000313" key="2">
    <source>
        <dbReference type="EMBL" id="QIM17304.1"/>
    </source>
</evidence>
<dbReference type="InterPro" id="IPR014757">
    <property type="entry name" value="Tscrpt_reg_IclR_C"/>
</dbReference>
<feature type="domain" description="IclR-ED" evidence="1">
    <location>
        <begin position="1"/>
        <end position="104"/>
    </location>
</feature>
<dbReference type="Pfam" id="PF01614">
    <property type="entry name" value="IclR_C"/>
    <property type="match status" value="1"/>
</dbReference>
<proteinExistence type="predicted"/>
<dbReference type="Gene3D" id="3.30.450.40">
    <property type="match status" value="1"/>
</dbReference>
<dbReference type="EMBL" id="CP049934">
    <property type="protein sequence ID" value="QIM17304.1"/>
    <property type="molecule type" value="Genomic_DNA"/>
</dbReference>
<gene>
    <name evidence="2" type="ORF">G7067_03795</name>
</gene>
<reference evidence="2 3" key="1">
    <citation type="submission" date="2020-03" db="EMBL/GenBank/DDBJ databases">
        <title>Leucobacter sp. nov., isolated from beetles.</title>
        <authorList>
            <person name="Hyun D.-W."/>
            <person name="Bae J.-W."/>
        </authorList>
    </citation>
    <scope>NUCLEOTIDE SEQUENCE [LARGE SCALE GENOMIC DNA]</scope>
    <source>
        <strain evidence="2 3">HDW9B</strain>
    </source>
</reference>
<sequence length="114" mass="12701">MPRREQHTLLNALPLVRFTPHTPVDLEQIFAEYDETLTRGWAYSAGEYNLHSEVISAPIMLGSRPKGAISVVRISEKRIGRAALEAYVPALLQSTEEFSATLSFRLASAQDESN</sequence>
<protein>
    <recommendedName>
        <fullName evidence="1">IclR-ED domain-containing protein</fullName>
    </recommendedName>
</protein>
<dbReference type="AlphaFoldDB" id="A0A6G8FLT6"/>
<name>A0A6G8FLT6_9MICO</name>